<dbReference type="PANTHER" id="PTHR21355">
    <property type="entry name" value="G-PROTEIN COUPLED RECEPTOR-ASSOCIATED PROTEIN LMBRD2"/>
    <property type="match status" value="1"/>
</dbReference>
<keyword evidence="4 6" id="KW-1133">Transmembrane helix</keyword>
<evidence type="ECO:0000256" key="2">
    <source>
        <dbReference type="ARBA" id="ARBA00010487"/>
    </source>
</evidence>
<accession>A0A0A9X1P0</accession>
<evidence type="ECO:0000313" key="7">
    <source>
        <dbReference type="EMBL" id="JAG14597.1"/>
    </source>
</evidence>
<proteinExistence type="inferred from homology"/>
<dbReference type="Pfam" id="PF04791">
    <property type="entry name" value="LMBR1"/>
    <property type="match status" value="1"/>
</dbReference>
<feature type="transmembrane region" description="Helical" evidence="6">
    <location>
        <begin position="67"/>
        <end position="86"/>
    </location>
</feature>
<dbReference type="InterPro" id="IPR006876">
    <property type="entry name" value="LMBR1-like_membr_prot"/>
</dbReference>
<gene>
    <name evidence="7" type="primary">lmbrd2</name>
    <name evidence="7" type="ORF">CM83_102849</name>
</gene>
<name>A0A0A9X1P0_LYGHE</name>
<feature type="transmembrane region" description="Helical" evidence="6">
    <location>
        <begin position="98"/>
        <end position="120"/>
    </location>
</feature>
<comment type="similarity">
    <text evidence="2">Belongs to the LIMR family.</text>
</comment>
<keyword evidence="3 6" id="KW-0812">Transmembrane</keyword>
<evidence type="ECO:0000256" key="3">
    <source>
        <dbReference type="ARBA" id="ARBA00022692"/>
    </source>
</evidence>
<dbReference type="InterPro" id="IPR051584">
    <property type="entry name" value="GPCR-associated_LMBR1"/>
</dbReference>
<dbReference type="PANTHER" id="PTHR21355:SF0">
    <property type="entry name" value="G-PROTEIN COUPLED RECEPTOR-ASSOCIATED PROTEIN LMBRD2"/>
    <property type="match status" value="1"/>
</dbReference>
<comment type="subcellular location">
    <subcellularLocation>
        <location evidence="1">Membrane</location>
        <topology evidence="1">Multi-pass membrane protein</topology>
    </subcellularLocation>
</comment>
<evidence type="ECO:0000256" key="4">
    <source>
        <dbReference type="ARBA" id="ARBA00022989"/>
    </source>
</evidence>
<keyword evidence="5 6" id="KW-0472">Membrane</keyword>
<dbReference type="GO" id="GO:0016020">
    <property type="term" value="C:membrane"/>
    <property type="evidence" value="ECO:0007669"/>
    <property type="project" value="UniProtKB-SubCell"/>
</dbReference>
<evidence type="ECO:0000256" key="5">
    <source>
        <dbReference type="ARBA" id="ARBA00023136"/>
    </source>
</evidence>
<dbReference type="AlphaFoldDB" id="A0A0A9X1P0"/>
<organism evidence="7">
    <name type="scientific">Lygus hesperus</name>
    <name type="common">Western plant bug</name>
    <dbReference type="NCBI Taxonomy" id="30085"/>
    <lineage>
        <taxon>Eukaryota</taxon>
        <taxon>Metazoa</taxon>
        <taxon>Ecdysozoa</taxon>
        <taxon>Arthropoda</taxon>
        <taxon>Hexapoda</taxon>
        <taxon>Insecta</taxon>
        <taxon>Pterygota</taxon>
        <taxon>Neoptera</taxon>
        <taxon>Paraneoptera</taxon>
        <taxon>Hemiptera</taxon>
        <taxon>Heteroptera</taxon>
        <taxon>Panheteroptera</taxon>
        <taxon>Cimicomorpha</taxon>
        <taxon>Miridae</taxon>
        <taxon>Mirini</taxon>
        <taxon>Lygus</taxon>
    </lineage>
</organism>
<sequence length="131" mass="14822">MCIVLPADIVPSNSLETIQDVLYVYWKIAYWTSLIFTWLLIPTLQVYSTSGEFGFFSKCRAALYNNAKRYAIILCTVVSICVWCYVSDEISVAKVSTLLLCMSTSFGLIFLTLLLGNGVYTVPKQFWKSTQ</sequence>
<protein>
    <submittedName>
        <fullName evidence="7">LMBR1 domain-containing protein 2</fullName>
    </submittedName>
</protein>
<reference evidence="7" key="2">
    <citation type="submission" date="2014-07" db="EMBL/GenBank/DDBJ databases">
        <authorList>
            <person name="Hull J."/>
        </authorList>
    </citation>
    <scope>NUCLEOTIDE SEQUENCE</scope>
</reference>
<feature type="transmembrane region" description="Helical" evidence="6">
    <location>
        <begin position="28"/>
        <end position="47"/>
    </location>
</feature>
<reference evidence="7" key="1">
    <citation type="journal article" date="2014" name="PLoS ONE">
        <title>Transcriptome-Based Identification of ABC Transporters in the Western Tarnished Plant Bug Lygus hesperus.</title>
        <authorList>
            <person name="Hull J.J."/>
            <person name="Chaney K."/>
            <person name="Geib S.M."/>
            <person name="Fabrick J.A."/>
            <person name="Brent C.S."/>
            <person name="Walsh D."/>
            <person name="Lavine L.C."/>
        </authorList>
    </citation>
    <scope>NUCLEOTIDE SEQUENCE</scope>
</reference>
<evidence type="ECO:0000256" key="1">
    <source>
        <dbReference type="ARBA" id="ARBA00004141"/>
    </source>
</evidence>
<evidence type="ECO:0000256" key="6">
    <source>
        <dbReference type="SAM" id="Phobius"/>
    </source>
</evidence>
<dbReference type="EMBL" id="GBHO01029007">
    <property type="protein sequence ID" value="JAG14597.1"/>
    <property type="molecule type" value="Transcribed_RNA"/>
</dbReference>